<proteinExistence type="inferred from homology"/>
<comment type="similarity">
    <text evidence="2">Belongs to the bacterial solute-binding protein 5 family.</text>
</comment>
<reference evidence="6 7" key="1">
    <citation type="submission" date="2018-05" db="EMBL/GenBank/DDBJ databases">
        <authorList>
            <person name="Zhang Y.-J."/>
        </authorList>
    </citation>
    <scope>NUCLEOTIDE SEQUENCE [LARGE SCALE GENOMIC DNA]</scope>
    <source>
        <strain evidence="6 7">CY04</strain>
    </source>
</reference>
<dbReference type="PANTHER" id="PTHR30290:SF9">
    <property type="entry name" value="OLIGOPEPTIDE-BINDING PROTEIN APPA"/>
    <property type="match status" value="1"/>
</dbReference>
<gene>
    <name evidence="6" type="ORF">DL239_06330</name>
</gene>
<dbReference type="PROSITE" id="PS51318">
    <property type="entry name" value="TAT"/>
    <property type="match status" value="1"/>
</dbReference>
<dbReference type="EMBL" id="QHLQ01000004">
    <property type="protein sequence ID" value="NIZ60590.1"/>
    <property type="molecule type" value="Genomic_DNA"/>
</dbReference>
<dbReference type="PANTHER" id="PTHR30290">
    <property type="entry name" value="PERIPLASMIC BINDING COMPONENT OF ABC TRANSPORTER"/>
    <property type="match status" value="1"/>
</dbReference>
<organism evidence="6 7">
    <name type="scientific">Parasedimentitalea denitrificans</name>
    <dbReference type="NCBI Taxonomy" id="2211118"/>
    <lineage>
        <taxon>Bacteria</taxon>
        <taxon>Pseudomonadati</taxon>
        <taxon>Pseudomonadota</taxon>
        <taxon>Alphaproteobacteria</taxon>
        <taxon>Rhodobacterales</taxon>
        <taxon>Paracoccaceae</taxon>
        <taxon>Parasedimentitalea</taxon>
    </lineage>
</organism>
<dbReference type="Pfam" id="PF00496">
    <property type="entry name" value="SBP_bac_5"/>
    <property type="match status" value="1"/>
</dbReference>
<evidence type="ECO:0000256" key="3">
    <source>
        <dbReference type="ARBA" id="ARBA00022448"/>
    </source>
</evidence>
<evidence type="ECO:0000256" key="4">
    <source>
        <dbReference type="ARBA" id="ARBA00022729"/>
    </source>
</evidence>
<dbReference type="Gene3D" id="3.40.190.10">
    <property type="entry name" value="Periplasmic binding protein-like II"/>
    <property type="match status" value="1"/>
</dbReference>
<name>A0ABX0W7C0_9RHOB</name>
<keyword evidence="4" id="KW-0732">Signal</keyword>
<keyword evidence="7" id="KW-1185">Reference proteome</keyword>
<evidence type="ECO:0000256" key="1">
    <source>
        <dbReference type="ARBA" id="ARBA00004418"/>
    </source>
</evidence>
<dbReference type="SUPFAM" id="SSF53850">
    <property type="entry name" value="Periplasmic binding protein-like II"/>
    <property type="match status" value="1"/>
</dbReference>
<comment type="subcellular location">
    <subcellularLocation>
        <location evidence="1">Periplasm</location>
    </subcellularLocation>
</comment>
<evidence type="ECO:0000256" key="2">
    <source>
        <dbReference type="ARBA" id="ARBA00005695"/>
    </source>
</evidence>
<dbReference type="Proteomes" id="UP001429564">
    <property type="component" value="Unassembled WGS sequence"/>
</dbReference>
<evidence type="ECO:0000259" key="5">
    <source>
        <dbReference type="Pfam" id="PF00496"/>
    </source>
</evidence>
<keyword evidence="3" id="KW-0813">Transport</keyword>
<dbReference type="InterPro" id="IPR006311">
    <property type="entry name" value="TAT_signal"/>
</dbReference>
<sequence length="282" mass="30619">MRRIDRRALFASGAAAALLAATGTSLSAAPLRGGVLRLAVPRDGDLLDQVVRGALYHSLTEISPDGVLRGELASHWHSSQDARIWTFDLRPGVRFSDGHEMTAVDVVASLSAHTLPDGADILGYTVVSDLQLQVELSAPNPDFPYILADSALFVARAGRVDAPLAQACGTGCYRVDQYQENRHFRASRVEGHFKDGQAGWADQIEVIVIPDETVRAEALREGYVDISALPDPKGLIKRGDFRYLPSQQEMAIATHSGVGVPKVIGSRTALDDGRIAERWWRV</sequence>
<dbReference type="InterPro" id="IPR039424">
    <property type="entry name" value="SBP_5"/>
</dbReference>
<dbReference type="RefSeq" id="WP_167683159.1">
    <property type="nucleotide sequence ID" value="NZ_QHLQ01000004.1"/>
</dbReference>
<accession>A0ABX0W7C0</accession>
<evidence type="ECO:0000313" key="7">
    <source>
        <dbReference type="Proteomes" id="UP001429564"/>
    </source>
</evidence>
<evidence type="ECO:0000313" key="6">
    <source>
        <dbReference type="EMBL" id="NIZ60590.1"/>
    </source>
</evidence>
<dbReference type="InterPro" id="IPR000914">
    <property type="entry name" value="SBP_5_dom"/>
</dbReference>
<protein>
    <submittedName>
        <fullName evidence="6">Peptide ABC transporter substrate-binding protein</fullName>
    </submittedName>
</protein>
<comment type="caution">
    <text evidence="6">The sequence shown here is derived from an EMBL/GenBank/DDBJ whole genome shotgun (WGS) entry which is preliminary data.</text>
</comment>
<feature type="domain" description="Solute-binding protein family 5" evidence="5">
    <location>
        <begin position="69"/>
        <end position="237"/>
    </location>
</feature>